<evidence type="ECO:0000313" key="2">
    <source>
        <dbReference type="EMBL" id="QTE21204.1"/>
    </source>
</evidence>
<dbReference type="EMBL" id="CP071869">
    <property type="protein sequence ID" value="QTE21210.1"/>
    <property type="molecule type" value="Genomic_DNA"/>
</dbReference>
<dbReference type="EMBL" id="CP071869">
    <property type="protein sequence ID" value="QTE21218.1"/>
    <property type="molecule type" value="Genomic_DNA"/>
</dbReference>
<feature type="compositionally biased region" description="Basic and acidic residues" evidence="1">
    <location>
        <begin position="193"/>
        <end position="202"/>
    </location>
</feature>
<evidence type="ECO:0000313" key="4">
    <source>
        <dbReference type="EMBL" id="QTE21218.1"/>
    </source>
</evidence>
<evidence type="ECO:0000313" key="3">
    <source>
        <dbReference type="EMBL" id="QTE21210.1"/>
    </source>
</evidence>
<dbReference type="Proteomes" id="UP000663920">
    <property type="component" value="Chromosome"/>
</dbReference>
<dbReference type="KEGG" id="pcea:J3359_10155"/>
<accession>A0A975H844</accession>
<dbReference type="AlphaFoldDB" id="A0A975H844"/>
<dbReference type="NCBIfam" id="TIGR03696">
    <property type="entry name" value="Rhs_assc_core"/>
    <property type="match status" value="1"/>
</dbReference>
<organism evidence="3 5">
    <name type="scientific">Polaribacter cellanae</name>
    <dbReference type="NCBI Taxonomy" id="2818493"/>
    <lineage>
        <taxon>Bacteria</taxon>
        <taxon>Pseudomonadati</taxon>
        <taxon>Bacteroidota</taxon>
        <taxon>Flavobacteriia</taxon>
        <taxon>Flavobacteriales</taxon>
        <taxon>Flavobacteriaceae</taxon>
    </lineage>
</organism>
<dbReference type="Gene3D" id="2.180.10.10">
    <property type="entry name" value="RHS repeat-associated core"/>
    <property type="match status" value="1"/>
</dbReference>
<evidence type="ECO:0000313" key="5">
    <source>
        <dbReference type="Proteomes" id="UP000663920"/>
    </source>
</evidence>
<dbReference type="EMBL" id="CP071869">
    <property type="protein sequence ID" value="QTE21204.1"/>
    <property type="molecule type" value="Genomic_DNA"/>
</dbReference>
<name>A0A975H844_9FLAO</name>
<dbReference type="KEGG" id="pcea:J3359_10190"/>
<evidence type="ECO:0008006" key="6">
    <source>
        <dbReference type="Google" id="ProtNLM"/>
    </source>
</evidence>
<reference evidence="3 5" key="1">
    <citation type="submission" date="2021-03" db="EMBL/GenBank/DDBJ databases">
        <title>Complete genome of Polaribacter_sp.SM13.</title>
        <authorList>
            <person name="Jeong S.W."/>
            <person name="Bae J.W."/>
        </authorList>
    </citation>
    <scope>NUCLEOTIDE SEQUENCE [LARGE SCALE GENOMIC DNA]</scope>
    <source>
        <strain evidence="3 5">SM13</strain>
    </source>
</reference>
<feature type="region of interest" description="Disordered" evidence="1">
    <location>
        <begin position="185"/>
        <end position="220"/>
    </location>
</feature>
<protein>
    <recommendedName>
        <fullName evidence="6">RHS repeat-associated core domain-containing protein</fullName>
    </recommendedName>
</protein>
<dbReference type="KEGG" id="pcea:J3359_10235"/>
<dbReference type="InterPro" id="IPR022385">
    <property type="entry name" value="Rhs_assc_core"/>
</dbReference>
<keyword evidence="5" id="KW-1185">Reference proteome</keyword>
<sequence length="293" mass="32461">MVNGVENNHKTFLGQEMNKELGLNWLTFRYRNYMPEIGRFFGVDPVSSEYMSISTYQFAHNNPVSKIEIEGLEGHHLFGVDAITHEPVKVVNTNLRTEPKQGFVGPGGLGKIVVVQETTKEVVKQVAKKPSVVSKLLSGGARALGTIAALLNTQSTNGGEKEWLRERNKYNVKIDELLQVEKPEAATLTNDDSPIRRFERNPKHGKKKKGSSGAEPTNPQEVLDASLELTGNTTRRVGVDSSTGEFVVFDEHSEGVFHGHVRTWSELSQGMQAILRKAGLVNKKGKIIDNQNE</sequence>
<gene>
    <name evidence="2" type="ORF">J3359_10155</name>
    <name evidence="3" type="ORF">J3359_10190</name>
    <name evidence="4" type="ORF">J3359_10235</name>
</gene>
<dbReference type="CDD" id="cd20695">
    <property type="entry name" value="CdiA-CT_5T87E_Ct"/>
    <property type="match status" value="1"/>
</dbReference>
<evidence type="ECO:0000256" key="1">
    <source>
        <dbReference type="SAM" id="MobiDB-lite"/>
    </source>
</evidence>
<proteinExistence type="predicted"/>